<organism evidence="1">
    <name type="scientific">Siphoviridae sp. ctBmU27</name>
    <dbReference type="NCBI Taxonomy" id="2826189"/>
    <lineage>
        <taxon>Viruses</taxon>
        <taxon>Duplodnaviria</taxon>
        <taxon>Heunggongvirae</taxon>
        <taxon>Uroviricota</taxon>
        <taxon>Caudoviricetes</taxon>
    </lineage>
</organism>
<dbReference type="EMBL" id="BK015110">
    <property type="protein sequence ID" value="DAD91332.1"/>
    <property type="molecule type" value="Genomic_DNA"/>
</dbReference>
<name>A0A8S5NA56_9CAUD</name>
<reference evidence="1" key="1">
    <citation type="journal article" date="2021" name="Proc. Natl. Acad. Sci. U.S.A.">
        <title>A Catalog of Tens of Thousands of Viruses from Human Metagenomes Reveals Hidden Associations with Chronic Diseases.</title>
        <authorList>
            <person name="Tisza M.J."/>
            <person name="Buck C.B."/>
        </authorList>
    </citation>
    <scope>NUCLEOTIDE SEQUENCE</scope>
    <source>
        <strain evidence="1">CtBmU27</strain>
    </source>
</reference>
<protein>
    <submittedName>
        <fullName evidence="1">Minor structural protein</fullName>
    </submittedName>
</protein>
<proteinExistence type="predicted"/>
<accession>A0A8S5NA56</accession>
<sequence length="530" mass="57881">MFDISTASIKRFKSNDRRIRVKIVLNGETDISGDYIQKLTFTERSAATNQLSMGEACSAQVTLSMYKPPDIGFNLVGAYFDVWVGVVIADCLLGRFKVDKVTTNASAAVNTSAITYTITAYDAMYEMSGNKYTPAISFPANINDVVNEIANKNGLFADVITSKITIDKVYDVSEKDMLGYIAGLLGKNVRINRSGKIVFYWYSKPGTDGYEIDTDQQFVSGFIRTSAEDYTINSITSGTTDNVLVAGDGRGIQFSNPYMTQDILNDIWNDIRYSTYTPATLKYRCCPAIEIGDIVTVKDIRGNEYDLYVTAQTINISGGMDAEITSIGGGNTVSMMNKSPTEKKLEQLANSLTESFKSSFKTITGAENGYFNIDVDENGTPIGWSIKDTPTVTPTTHIWRMTMGGFAFSSNGGASFSNFALDMDGNISANAITTGTMSAQRIAVEGGTLDDYFKVGTDDDGQIYVQIGSSGSPIVLKEVNDRIGFYDADGNVLAFFSNNAFDIVNLQRFKIGNFAFVPRTNGNLSFMKVV</sequence>
<evidence type="ECO:0000313" key="1">
    <source>
        <dbReference type="EMBL" id="DAD91332.1"/>
    </source>
</evidence>